<evidence type="ECO:0000259" key="4">
    <source>
        <dbReference type="PROSITE" id="PS50949"/>
    </source>
</evidence>
<dbReference type="SUPFAM" id="SSF46785">
    <property type="entry name" value="Winged helix' DNA-binding domain"/>
    <property type="match status" value="1"/>
</dbReference>
<keyword evidence="2" id="KW-0238">DNA-binding</keyword>
<dbReference type="InterPro" id="IPR036390">
    <property type="entry name" value="WH_DNA-bd_sf"/>
</dbReference>
<keyword evidence="1" id="KW-0805">Transcription regulation</keyword>
<reference evidence="5 6" key="1">
    <citation type="submission" date="2014-08" db="EMBL/GenBank/DDBJ databases">
        <title>Comparative genomics of the Paenibacillus odorifer group.</title>
        <authorList>
            <person name="den Bakker H.C."/>
            <person name="Tsai Y.-C."/>
            <person name="Martin N."/>
            <person name="Korlach J."/>
            <person name="Wiedmann M."/>
        </authorList>
    </citation>
    <scope>NUCLEOTIDE SEQUENCE [LARGE SCALE GENOMIC DNA]</scope>
    <source>
        <strain evidence="5 6">DSM 1735</strain>
    </source>
</reference>
<dbReference type="eggNOG" id="COG1725">
    <property type="taxonomic scope" value="Bacteria"/>
</dbReference>
<dbReference type="GO" id="GO:0003677">
    <property type="term" value="F:DNA binding"/>
    <property type="evidence" value="ECO:0007669"/>
    <property type="project" value="UniProtKB-KW"/>
</dbReference>
<proteinExistence type="predicted"/>
<dbReference type="PANTHER" id="PTHR38445">
    <property type="entry name" value="HTH-TYPE TRANSCRIPTIONAL REPRESSOR YTRA"/>
    <property type="match status" value="1"/>
</dbReference>
<dbReference type="PROSITE" id="PS50949">
    <property type="entry name" value="HTH_GNTR"/>
    <property type="match status" value="1"/>
</dbReference>
<dbReference type="Pfam" id="PF00392">
    <property type="entry name" value="GntR"/>
    <property type="match status" value="1"/>
</dbReference>
<dbReference type="EMBL" id="CP009288">
    <property type="protein sequence ID" value="AIQ11688.1"/>
    <property type="molecule type" value="Genomic_DNA"/>
</dbReference>
<sequence length="133" mass="14705">MFIELDLQSETPIYAQLVNQIVEGIASGALQPGDPLPSVRRLAEDLGINLHTVNKSYNLLKQEGFLQVHRKKGVIVQPDGMPGVTEAFEEKLRQQLRSLAAAAAVRGMSEEAFAQESRSVYRDTITNRGGEQR</sequence>
<evidence type="ECO:0000313" key="5">
    <source>
        <dbReference type="EMBL" id="AIQ11688.1"/>
    </source>
</evidence>
<dbReference type="AlphaFoldDB" id="A0A089HMS7"/>
<dbReference type="Gene3D" id="1.10.10.10">
    <property type="entry name" value="Winged helix-like DNA-binding domain superfamily/Winged helix DNA-binding domain"/>
    <property type="match status" value="1"/>
</dbReference>
<gene>
    <name evidence="5" type="ORF">PDUR_06820</name>
</gene>
<evidence type="ECO:0000256" key="3">
    <source>
        <dbReference type="ARBA" id="ARBA00023163"/>
    </source>
</evidence>
<dbReference type="InterPro" id="IPR036388">
    <property type="entry name" value="WH-like_DNA-bd_sf"/>
</dbReference>
<keyword evidence="6" id="KW-1185">Reference proteome</keyword>
<organism evidence="5 6">
    <name type="scientific">Paenibacillus durus</name>
    <name type="common">Paenibacillus azotofixans</name>
    <dbReference type="NCBI Taxonomy" id="44251"/>
    <lineage>
        <taxon>Bacteria</taxon>
        <taxon>Bacillati</taxon>
        <taxon>Bacillota</taxon>
        <taxon>Bacilli</taxon>
        <taxon>Bacillales</taxon>
        <taxon>Paenibacillaceae</taxon>
        <taxon>Paenibacillus</taxon>
    </lineage>
</organism>
<dbReference type="OrthoDB" id="9801546at2"/>
<accession>A0A089HMS7</accession>
<feature type="domain" description="HTH gntR-type" evidence="4">
    <location>
        <begin position="11"/>
        <end position="79"/>
    </location>
</feature>
<protein>
    <submittedName>
        <fullName evidence="5">GntR family transcriptional regulator</fullName>
    </submittedName>
</protein>
<dbReference type="SMART" id="SM00345">
    <property type="entry name" value="HTH_GNTR"/>
    <property type="match status" value="1"/>
</dbReference>
<dbReference type="InterPro" id="IPR000524">
    <property type="entry name" value="Tscrpt_reg_HTH_GntR"/>
</dbReference>
<name>A0A089HMS7_PAEDU</name>
<dbReference type="Proteomes" id="UP000029409">
    <property type="component" value="Chromosome"/>
</dbReference>
<dbReference type="STRING" id="44251.PDUR_06820"/>
<dbReference type="PANTHER" id="PTHR38445:SF12">
    <property type="entry name" value="GNTR-FAMILY TRANSCRIPTIONAL REGULATOR"/>
    <property type="match status" value="1"/>
</dbReference>
<dbReference type="RefSeq" id="WP_042205573.1">
    <property type="nucleotide sequence ID" value="NZ_CP009288.1"/>
</dbReference>
<dbReference type="KEGG" id="pdu:PDUR_06820"/>
<keyword evidence="3" id="KW-0804">Transcription</keyword>
<evidence type="ECO:0000313" key="6">
    <source>
        <dbReference type="Proteomes" id="UP000029409"/>
    </source>
</evidence>
<evidence type="ECO:0000256" key="1">
    <source>
        <dbReference type="ARBA" id="ARBA00023015"/>
    </source>
</evidence>
<dbReference type="CDD" id="cd07377">
    <property type="entry name" value="WHTH_GntR"/>
    <property type="match status" value="1"/>
</dbReference>
<dbReference type="GO" id="GO:0003700">
    <property type="term" value="F:DNA-binding transcription factor activity"/>
    <property type="evidence" value="ECO:0007669"/>
    <property type="project" value="InterPro"/>
</dbReference>
<evidence type="ECO:0000256" key="2">
    <source>
        <dbReference type="ARBA" id="ARBA00023125"/>
    </source>
</evidence>